<protein>
    <recommendedName>
        <fullName evidence="3">DUF8107 domain-containing protein</fullName>
    </recommendedName>
</protein>
<dbReference type="GeneID" id="40264707"/>
<feature type="region of interest" description="Disordered" evidence="1">
    <location>
        <begin position="1"/>
        <end position="20"/>
    </location>
</feature>
<keyword evidence="2" id="KW-0472">Membrane</keyword>
<evidence type="ECO:0000259" key="3">
    <source>
        <dbReference type="Pfam" id="PF26409"/>
    </source>
</evidence>
<feature type="compositionally biased region" description="Acidic residues" evidence="1">
    <location>
        <begin position="1"/>
        <end position="10"/>
    </location>
</feature>
<keyword evidence="2" id="KW-1133">Transmembrane helix</keyword>
<evidence type="ECO:0000256" key="2">
    <source>
        <dbReference type="SAM" id="Phobius"/>
    </source>
</evidence>
<sequence length="75" mass="7762">MAEPDGEPDDGLQGGLESSQGDPRVLLLLNAVLSTLFAAMFVWGADLIGALVFTPVTVAAVALAVFVLTHVVTRP</sequence>
<dbReference type="AlphaFoldDB" id="A0A4V1FZH2"/>
<dbReference type="EMBL" id="CP040330">
    <property type="protein sequence ID" value="QCS41836.1"/>
    <property type="molecule type" value="Genomic_DNA"/>
</dbReference>
<reference evidence="5" key="1">
    <citation type="submission" date="2019-05" db="EMBL/GenBank/DDBJ databases">
        <title>Genome sequence and methylation pattern of the halophilic Archaeon Natrinema versiforme BOL5-4.</title>
        <authorList>
            <person name="DasSarma P."/>
            <person name="Anton B.P."/>
            <person name="DasSarma S.L."/>
            <person name="Martinez F.L."/>
            <person name="Guzman D."/>
            <person name="Roberts R.J."/>
            <person name="DasSarma S."/>
        </authorList>
    </citation>
    <scope>NUCLEOTIDE SEQUENCE [LARGE SCALE GENOMIC DNA]</scope>
    <source>
        <strain evidence="5">BOL5-4</strain>
    </source>
</reference>
<accession>A0A4V1FZH2</accession>
<feature type="domain" description="DUF8107" evidence="3">
    <location>
        <begin position="1"/>
        <end position="74"/>
    </location>
</feature>
<keyword evidence="2" id="KW-0812">Transmembrane</keyword>
<dbReference type="Pfam" id="PF26409">
    <property type="entry name" value="DUF8107"/>
    <property type="match status" value="1"/>
</dbReference>
<feature type="transmembrane region" description="Helical" evidence="2">
    <location>
        <begin position="25"/>
        <end position="44"/>
    </location>
</feature>
<evidence type="ECO:0000313" key="4">
    <source>
        <dbReference type="EMBL" id="QCS41836.1"/>
    </source>
</evidence>
<proteinExistence type="predicted"/>
<gene>
    <name evidence="4" type="ORF">FEJ81_05505</name>
</gene>
<dbReference type="Proteomes" id="UP000302218">
    <property type="component" value="Chromosome"/>
</dbReference>
<evidence type="ECO:0000256" key="1">
    <source>
        <dbReference type="SAM" id="MobiDB-lite"/>
    </source>
</evidence>
<dbReference type="InterPro" id="IPR058420">
    <property type="entry name" value="DUF8107"/>
</dbReference>
<feature type="transmembrane region" description="Helical" evidence="2">
    <location>
        <begin position="50"/>
        <end position="72"/>
    </location>
</feature>
<dbReference type="RefSeq" id="WP_138244336.1">
    <property type="nucleotide sequence ID" value="NZ_CP040330.1"/>
</dbReference>
<evidence type="ECO:0000313" key="5">
    <source>
        <dbReference type="Proteomes" id="UP000302218"/>
    </source>
</evidence>
<dbReference type="KEGG" id="nvr:FEJ81_05505"/>
<organism evidence="4 5">
    <name type="scientific">Natrinema versiforme</name>
    <dbReference type="NCBI Taxonomy" id="88724"/>
    <lineage>
        <taxon>Archaea</taxon>
        <taxon>Methanobacteriati</taxon>
        <taxon>Methanobacteriota</taxon>
        <taxon>Stenosarchaea group</taxon>
        <taxon>Halobacteria</taxon>
        <taxon>Halobacteriales</taxon>
        <taxon>Natrialbaceae</taxon>
        <taxon>Natrinema</taxon>
    </lineage>
</organism>
<name>A0A4V1FZH2_9EURY</name>